<name>A0A1F5JZN3_9BACT</name>
<dbReference type="AlphaFoldDB" id="A0A1F5JZN3"/>
<protein>
    <recommendedName>
        <fullName evidence="1">Transcriptional repressor PaaX-like central Cas2-like domain-containing protein</fullName>
    </recommendedName>
</protein>
<gene>
    <name evidence="2" type="ORF">A3D83_03435</name>
</gene>
<evidence type="ECO:0000313" key="2">
    <source>
        <dbReference type="EMBL" id="OGE33940.1"/>
    </source>
</evidence>
<comment type="caution">
    <text evidence="2">The sequence shown here is derived from an EMBL/GenBank/DDBJ whole genome shotgun (WGS) entry which is preliminary data.</text>
</comment>
<proteinExistence type="predicted"/>
<evidence type="ECO:0000259" key="1">
    <source>
        <dbReference type="Pfam" id="PF20803"/>
    </source>
</evidence>
<evidence type="ECO:0000313" key="3">
    <source>
        <dbReference type="Proteomes" id="UP000177258"/>
    </source>
</evidence>
<organism evidence="2 3">
    <name type="scientific">Candidatus Daviesbacteria bacterium RIFCSPHIGHO2_02_FULL_41_10</name>
    <dbReference type="NCBI Taxonomy" id="1797774"/>
    <lineage>
        <taxon>Bacteria</taxon>
        <taxon>Candidatus Daviesiibacteriota</taxon>
    </lineage>
</organism>
<sequence length="167" mass="19422">MRIKKSLTNLILLSLEKSVDGYVRLEDFLYNPGFYAHGGGWDYPLKKADLAQALKRLRERGLIELVSDQKLAYRLTDAGKQKAVWEAVLADKSEWDGKWRVVVFDVPEDRRQARNLLRSSLKKWGFIPWQQSVWATKKNCTKPLREFIRSVGIEDWVIILESDNTGR</sequence>
<accession>A0A1F5JZN3</accession>
<dbReference type="EMBL" id="MFDB01000002">
    <property type="protein sequence ID" value="OGE33940.1"/>
    <property type="molecule type" value="Genomic_DNA"/>
</dbReference>
<feature type="domain" description="Transcriptional repressor PaaX-like central Cas2-like" evidence="1">
    <location>
        <begin position="93"/>
        <end position="165"/>
    </location>
</feature>
<dbReference type="GO" id="GO:0006351">
    <property type="term" value="P:DNA-templated transcription"/>
    <property type="evidence" value="ECO:0007669"/>
    <property type="project" value="TreeGrafter"/>
</dbReference>
<dbReference type="PANTHER" id="PTHR30319:SF1">
    <property type="entry name" value="TRANSCRIPTIONAL REPRESSOR PAAX"/>
    <property type="match status" value="1"/>
</dbReference>
<dbReference type="Gene3D" id="3.30.70.2650">
    <property type="match status" value="1"/>
</dbReference>
<dbReference type="Proteomes" id="UP000177258">
    <property type="component" value="Unassembled WGS sequence"/>
</dbReference>
<dbReference type="Pfam" id="PF20803">
    <property type="entry name" value="PaaX_M"/>
    <property type="match status" value="1"/>
</dbReference>
<reference evidence="2 3" key="1">
    <citation type="journal article" date="2016" name="Nat. Commun.">
        <title>Thousands of microbial genomes shed light on interconnected biogeochemical processes in an aquifer system.</title>
        <authorList>
            <person name="Anantharaman K."/>
            <person name="Brown C.T."/>
            <person name="Hug L.A."/>
            <person name="Sharon I."/>
            <person name="Castelle C.J."/>
            <person name="Probst A.J."/>
            <person name="Thomas B.C."/>
            <person name="Singh A."/>
            <person name="Wilkins M.J."/>
            <person name="Karaoz U."/>
            <person name="Brodie E.L."/>
            <person name="Williams K.H."/>
            <person name="Hubbard S.S."/>
            <person name="Banfield J.F."/>
        </authorList>
    </citation>
    <scope>NUCLEOTIDE SEQUENCE [LARGE SCALE GENOMIC DNA]</scope>
</reference>
<dbReference type="InterPro" id="IPR048846">
    <property type="entry name" value="PaaX-like_central"/>
</dbReference>
<dbReference type="PANTHER" id="PTHR30319">
    <property type="entry name" value="PHENYLACETIC ACID REGULATOR-RELATED TRANSCRIPTIONAL REPRESSOR"/>
    <property type="match status" value="1"/>
</dbReference>